<dbReference type="FunFam" id="3.40.50.1380:FF:000001">
    <property type="entry name" value="Bifunctional purine biosynthesis protein PurH"/>
    <property type="match status" value="1"/>
</dbReference>
<dbReference type="NCBIfam" id="TIGR00355">
    <property type="entry name" value="purH"/>
    <property type="match status" value="1"/>
</dbReference>
<comment type="pathway">
    <text evidence="1 10">Purine metabolism; IMP biosynthesis via de novo pathway; IMP from 5-formamido-1-(5-phospho-D-ribosyl)imidazole-4-carboxamide: step 1/1.</text>
</comment>
<organism evidence="12 13">
    <name type="scientific">Aerophobetes bacterium</name>
    <dbReference type="NCBI Taxonomy" id="2030807"/>
    <lineage>
        <taxon>Bacteria</taxon>
        <taxon>Candidatus Aerophobota</taxon>
    </lineage>
</organism>
<evidence type="ECO:0000256" key="5">
    <source>
        <dbReference type="ARBA" id="ARBA00022755"/>
    </source>
</evidence>
<protein>
    <recommendedName>
        <fullName evidence="10">Bifunctional purine biosynthesis protein PurH</fullName>
    </recommendedName>
    <domain>
        <recommendedName>
            <fullName evidence="10">Phosphoribosylaminoimidazolecarboxamide formyltransferase</fullName>
            <ecNumber evidence="10">2.1.2.3</ecNumber>
        </recommendedName>
        <alternativeName>
            <fullName evidence="10">AICAR transformylase</fullName>
        </alternativeName>
    </domain>
    <domain>
        <recommendedName>
            <fullName evidence="10">IMP cyclohydrolase</fullName>
            <ecNumber evidence="10">3.5.4.10</ecNumber>
        </recommendedName>
        <alternativeName>
            <fullName evidence="10">ATIC</fullName>
        </alternativeName>
        <alternativeName>
            <fullName evidence="10">IMP synthase</fullName>
        </alternativeName>
        <alternativeName>
            <fullName evidence="10">Inosinicase</fullName>
        </alternativeName>
    </domain>
</protein>
<dbReference type="EC" id="2.1.2.3" evidence="10"/>
<dbReference type="Pfam" id="PF01808">
    <property type="entry name" value="AICARFT_IMPCHas"/>
    <property type="match status" value="1"/>
</dbReference>
<dbReference type="GO" id="GO:0006189">
    <property type="term" value="P:'de novo' IMP biosynthetic process"/>
    <property type="evidence" value="ECO:0007669"/>
    <property type="project" value="UniProtKB-UniRule"/>
</dbReference>
<evidence type="ECO:0000259" key="11">
    <source>
        <dbReference type="PROSITE" id="PS51855"/>
    </source>
</evidence>
<keyword evidence="4 10" id="KW-0808">Transferase</keyword>
<evidence type="ECO:0000256" key="9">
    <source>
        <dbReference type="ARBA" id="ARBA00050687"/>
    </source>
</evidence>
<feature type="domain" description="MGS-like" evidence="11">
    <location>
        <begin position="1"/>
        <end position="147"/>
    </location>
</feature>
<dbReference type="PIRSF" id="PIRSF000414">
    <property type="entry name" value="AICARFT_IMPCHas"/>
    <property type="match status" value="1"/>
</dbReference>
<dbReference type="EMBL" id="QMQB01000041">
    <property type="protein sequence ID" value="RLE14362.1"/>
    <property type="molecule type" value="Genomic_DNA"/>
</dbReference>
<dbReference type="Gene3D" id="3.40.140.20">
    <property type="match status" value="2"/>
</dbReference>
<evidence type="ECO:0000256" key="6">
    <source>
        <dbReference type="ARBA" id="ARBA00022801"/>
    </source>
</evidence>
<comment type="caution">
    <text evidence="12">The sequence shown here is derived from an EMBL/GenBank/DDBJ whole genome shotgun (WGS) entry which is preliminary data.</text>
</comment>
<accession>A0A662DJP6</accession>
<keyword evidence="7 10" id="KW-0511">Multifunctional enzyme</keyword>
<evidence type="ECO:0000256" key="2">
    <source>
        <dbReference type="ARBA" id="ARBA00004954"/>
    </source>
</evidence>
<dbReference type="SMART" id="SM00851">
    <property type="entry name" value="MGS"/>
    <property type="match status" value="1"/>
</dbReference>
<evidence type="ECO:0000256" key="4">
    <source>
        <dbReference type="ARBA" id="ARBA00022679"/>
    </source>
</evidence>
<evidence type="ECO:0000256" key="3">
    <source>
        <dbReference type="ARBA" id="ARBA00007667"/>
    </source>
</evidence>
<dbReference type="InterPro" id="IPR016193">
    <property type="entry name" value="Cytidine_deaminase-like"/>
</dbReference>
<evidence type="ECO:0000256" key="1">
    <source>
        <dbReference type="ARBA" id="ARBA00004844"/>
    </source>
</evidence>
<keyword evidence="5 10" id="KW-0658">Purine biosynthesis</keyword>
<evidence type="ECO:0000313" key="12">
    <source>
        <dbReference type="EMBL" id="RLE14362.1"/>
    </source>
</evidence>
<sequence>MPKIKRALISVWDKTGIVDFARSLTDLGVEILSTGGTARLLKDAKIPVKEVSQYTGAPEILKGRVKTLHPKIHGGLLALRDDSDQMEEVRRQGIELIDMVVVNLYPFVDVIKNKEVSLEDALENIDIGGPTMLRSGAKNFKNVAVVSSPKQYNLVLEELKRNNGCLSERTCYKLAIEVFQLTSSYDSVIANYFAQKEGVRFPSTLTFAFKKVMDLRYGENPHQKAAFYQDWNPPEGTLPLAEKLWGKEVSFNNLLDFQAALKIAGNMDNPFVVVIKHNNPCGAAEGDSLEDACVKAFQGDPVSAFGSIVGLNRKVDAQTADFIASPYRFIEGIIAPDYTQDALKILKEKRPWGKRVIILKIDFSSDEKIGEDMRRIRGGLLIQDEDTRLYQDDVPRVVTARHPSKTEKNDLEFAWKICRYVKSNAILIAKEKAVVGVGAGQMSRIDAALIAIRKAGKRTEGAVLASDAFFPFPDVVEEAGRSGITAIIQPGGALRDNEVIKMANRYNIAMVFTGIRHFLH</sequence>
<dbReference type="SUPFAM" id="SSF53927">
    <property type="entry name" value="Cytidine deaminase-like"/>
    <property type="match status" value="1"/>
</dbReference>
<proteinExistence type="inferred from homology"/>
<name>A0A662DJP6_UNCAE</name>
<dbReference type="InterPro" id="IPR011607">
    <property type="entry name" value="MGS-like_dom"/>
</dbReference>
<dbReference type="SMART" id="SM00798">
    <property type="entry name" value="AICARFT_IMPCHas"/>
    <property type="match status" value="1"/>
</dbReference>
<gene>
    <name evidence="10 12" type="primary">purH</name>
    <name evidence="12" type="ORF">DRI96_01560</name>
</gene>
<dbReference type="InterPro" id="IPR002695">
    <property type="entry name" value="PurH-like"/>
</dbReference>
<dbReference type="InterPro" id="IPR036914">
    <property type="entry name" value="MGS-like_dom_sf"/>
</dbReference>
<dbReference type="GO" id="GO:0005829">
    <property type="term" value="C:cytosol"/>
    <property type="evidence" value="ECO:0007669"/>
    <property type="project" value="TreeGrafter"/>
</dbReference>
<dbReference type="PANTHER" id="PTHR11692:SF0">
    <property type="entry name" value="BIFUNCTIONAL PURINE BIOSYNTHESIS PROTEIN ATIC"/>
    <property type="match status" value="1"/>
</dbReference>
<evidence type="ECO:0000256" key="10">
    <source>
        <dbReference type="HAMAP-Rule" id="MF_00139"/>
    </source>
</evidence>
<dbReference type="AlphaFoldDB" id="A0A662DJP6"/>
<keyword evidence="6 10" id="KW-0378">Hydrolase</keyword>
<evidence type="ECO:0000313" key="13">
    <source>
        <dbReference type="Proteomes" id="UP000267654"/>
    </source>
</evidence>
<comment type="catalytic activity">
    <reaction evidence="8 10">
        <text>(6R)-10-formyltetrahydrofolate + 5-amino-1-(5-phospho-beta-D-ribosyl)imidazole-4-carboxamide = 5-formamido-1-(5-phospho-D-ribosyl)imidazole-4-carboxamide + (6S)-5,6,7,8-tetrahydrofolate</text>
        <dbReference type="Rhea" id="RHEA:22192"/>
        <dbReference type="ChEBI" id="CHEBI:57453"/>
        <dbReference type="ChEBI" id="CHEBI:58467"/>
        <dbReference type="ChEBI" id="CHEBI:58475"/>
        <dbReference type="ChEBI" id="CHEBI:195366"/>
        <dbReference type="EC" id="2.1.2.3"/>
    </reaction>
</comment>
<dbReference type="PANTHER" id="PTHR11692">
    <property type="entry name" value="BIFUNCTIONAL PURINE BIOSYNTHESIS PROTEIN PURH"/>
    <property type="match status" value="1"/>
</dbReference>
<comment type="pathway">
    <text evidence="2 10">Purine metabolism; IMP biosynthesis via de novo pathway; 5-formamido-1-(5-phospho-D-ribosyl)imidazole-4-carboxamide from 5-amino-1-(5-phospho-D-ribosyl)imidazole-4-carboxamide (10-formyl THF route): step 1/1.</text>
</comment>
<dbReference type="SUPFAM" id="SSF52335">
    <property type="entry name" value="Methylglyoxal synthase-like"/>
    <property type="match status" value="1"/>
</dbReference>
<dbReference type="UniPathway" id="UPA00074">
    <property type="reaction ID" value="UER00133"/>
</dbReference>
<comment type="domain">
    <text evidence="10">The IMP cyclohydrolase activity resides in the N-terminal region.</text>
</comment>
<reference evidence="12 13" key="1">
    <citation type="submission" date="2018-06" db="EMBL/GenBank/DDBJ databases">
        <title>Extensive metabolic versatility and redundancy in microbially diverse, dynamic hydrothermal sediments.</title>
        <authorList>
            <person name="Dombrowski N."/>
            <person name="Teske A."/>
            <person name="Baker B.J."/>
        </authorList>
    </citation>
    <scope>NUCLEOTIDE SEQUENCE [LARGE SCALE GENOMIC DNA]</scope>
    <source>
        <strain evidence="12">B19_G9</strain>
    </source>
</reference>
<dbReference type="InterPro" id="IPR024051">
    <property type="entry name" value="AICAR_Tfase_dup_dom_sf"/>
</dbReference>
<dbReference type="NCBIfam" id="NF002049">
    <property type="entry name" value="PRK00881.1"/>
    <property type="match status" value="1"/>
</dbReference>
<evidence type="ECO:0000256" key="7">
    <source>
        <dbReference type="ARBA" id="ARBA00023268"/>
    </source>
</evidence>
<dbReference type="Pfam" id="PF02142">
    <property type="entry name" value="MGS"/>
    <property type="match status" value="1"/>
</dbReference>
<comment type="similarity">
    <text evidence="3 10">Belongs to the PurH family.</text>
</comment>
<dbReference type="EC" id="3.5.4.10" evidence="10"/>
<dbReference type="PROSITE" id="PS51855">
    <property type="entry name" value="MGS"/>
    <property type="match status" value="1"/>
</dbReference>
<dbReference type="HAMAP" id="MF_00139">
    <property type="entry name" value="PurH"/>
    <property type="match status" value="1"/>
</dbReference>
<evidence type="ECO:0000256" key="8">
    <source>
        <dbReference type="ARBA" id="ARBA00050488"/>
    </source>
</evidence>
<dbReference type="GO" id="GO:0004643">
    <property type="term" value="F:phosphoribosylaminoimidazolecarboxamide formyltransferase activity"/>
    <property type="evidence" value="ECO:0007669"/>
    <property type="project" value="UniProtKB-UniRule"/>
</dbReference>
<dbReference type="Proteomes" id="UP000267654">
    <property type="component" value="Unassembled WGS sequence"/>
</dbReference>
<dbReference type="GO" id="GO:0003937">
    <property type="term" value="F:IMP cyclohydrolase activity"/>
    <property type="evidence" value="ECO:0007669"/>
    <property type="project" value="UniProtKB-UniRule"/>
</dbReference>
<dbReference type="FunFam" id="3.40.140.20:FF:000001">
    <property type="entry name" value="Bifunctional purine biosynthesis protein PurH"/>
    <property type="match status" value="1"/>
</dbReference>
<dbReference type="Gene3D" id="3.40.50.1380">
    <property type="entry name" value="Methylglyoxal synthase-like domain"/>
    <property type="match status" value="1"/>
</dbReference>
<dbReference type="CDD" id="cd01421">
    <property type="entry name" value="IMPCH"/>
    <property type="match status" value="1"/>
</dbReference>
<comment type="catalytic activity">
    <reaction evidence="9 10">
        <text>IMP + H2O = 5-formamido-1-(5-phospho-D-ribosyl)imidazole-4-carboxamide</text>
        <dbReference type="Rhea" id="RHEA:18445"/>
        <dbReference type="ChEBI" id="CHEBI:15377"/>
        <dbReference type="ChEBI" id="CHEBI:58053"/>
        <dbReference type="ChEBI" id="CHEBI:58467"/>
        <dbReference type="EC" id="3.5.4.10"/>
    </reaction>
</comment>